<dbReference type="RefSeq" id="WP_163921748.1">
    <property type="nucleotide sequence ID" value="NZ_AP022593.1"/>
</dbReference>
<keyword evidence="10" id="KW-1185">Reference proteome</keyword>
<evidence type="ECO:0000256" key="7">
    <source>
        <dbReference type="SAM" id="MobiDB-lite"/>
    </source>
</evidence>
<evidence type="ECO:0000313" key="9">
    <source>
        <dbReference type="EMBL" id="BBY51314.1"/>
    </source>
</evidence>
<evidence type="ECO:0000256" key="1">
    <source>
        <dbReference type="ARBA" id="ARBA00004651"/>
    </source>
</evidence>
<comment type="similarity">
    <text evidence="2">Belongs to the polysaccharide synthase family.</text>
</comment>
<feature type="transmembrane region" description="Helical" evidence="8">
    <location>
        <begin position="198"/>
        <end position="218"/>
    </location>
</feature>
<gene>
    <name evidence="9" type="ORF">MARA_47820</name>
</gene>
<dbReference type="Pfam" id="PF13440">
    <property type="entry name" value="Polysacc_synt_3"/>
    <property type="match status" value="1"/>
</dbReference>
<evidence type="ECO:0000256" key="3">
    <source>
        <dbReference type="ARBA" id="ARBA00022475"/>
    </source>
</evidence>
<keyword evidence="3" id="KW-1003">Cell membrane</keyword>
<evidence type="ECO:0000256" key="5">
    <source>
        <dbReference type="ARBA" id="ARBA00022989"/>
    </source>
</evidence>
<dbReference type="PANTHER" id="PTHR30250">
    <property type="entry name" value="PST FAMILY PREDICTED COLANIC ACID TRANSPORTER"/>
    <property type="match status" value="1"/>
</dbReference>
<feature type="transmembrane region" description="Helical" evidence="8">
    <location>
        <begin position="69"/>
        <end position="90"/>
    </location>
</feature>
<name>A0A7I7S343_9MYCO</name>
<keyword evidence="6 8" id="KW-0472">Membrane</keyword>
<dbReference type="EMBL" id="AP022593">
    <property type="protein sequence ID" value="BBY51314.1"/>
    <property type="molecule type" value="Genomic_DNA"/>
</dbReference>
<comment type="subcellular location">
    <subcellularLocation>
        <location evidence="1">Cell membrane</location>
        <topology evidence="1">Multi-pass membrane protein</topology>
    </subcellularLocation>
</comment>
<feature type="transmembrane region" description="Helical" evidence="8">
    <location>
        <begin position="140"/>
        <end position="161"/>
    </location>
</feature>
<evidence type="ECO:0000256" key="4">
    <source>
        <dbReference type="ARBA" id="ARBA00022692"/>
    </source>
</evidence>
<feature type="transmembrane region" description="Helical" evidence="8">
    <location>
        <begin position="173"/>
        <end position="192"/>
    </location>
</feature>
<evidence type="ECO:0000313" key="10">
    <source>
        <dbReference type="Proteomes" id="UP000467428"/>
    </source>
</evidence>
<dbReference type="KEGG" id="marz:MARA_47820"/>
<evidence type="ECO:0000256" key="8">
    <source>
        <dbReference type="SAM" id="Phobius"/>
    </source>
</evidence>
<organism evidence="9 10">
    <name type="scientific">Mycolicibacterium arabiense</name>
    <dbReference type="NCBI Taxonomy" id="1286181"/>
    <lineage>
        <taxon>Bacteria</taxon>
        <taxon>Bacillati</taxon>
        <taxon>Actinomycetota</taxon>
        <taxon>Actinomycetes</taxon>
        <taxon>Mycobacteriales</taxon>
        <taxon>Mycobacteriaceae</taxon>
        <taxon>Mycolicibacterium</taxon>
    </lineage>
</organism>
<geneLocation type="plasmid" evidence="10">
    <name>pjcm18538 dna</name>
</geneLocation>
<feature type="region of interest" description="Disordered" evidence="7">
    <location>
        <begin position="1"/>
        <end position="27"/>
    </location>
</feature>
<feature type="transmembrane region" description="Helical" evidence="8">
    <location>
        <begin position="37"/>
        <end position="63"/>
    </location>
</feature>
<protein>
    <submittedName>
        <fullName evidence="9">Lipopolysaccharide biosynthesis protein</fullName>
    </submittedName>
</protein>
<dbReference type="AlphaFoldDB" id="A0A7I7S343"/>
<feature type="transmembrane region" description="Helical" evidence="8">
    <location>
        <begin position="111"/>
        <end position="134"/>
    </location>
</feature>
<keyword evidence="5 8" id="KW-1133">Transmembrane helix</keyword>
<reference evidence="9 10" key="1">
    <citation type="journal article" date="2019" name="Emerg. Microbes Infect.">
        <title>Comprehensive subspecies identification of 175 nontuberculous mycobacteria species based on 7547 genomic profiles.</title>
        <authorList>
            <person name="Matsumoto Y."/>
            <person name="Kinjo T."/>
            <person name="Motooka D."/>
            <person name="Nabeya D."/>
            <person name="Jung N."/>
            <person name="Uechi K."/>
            <person name="Horii T."/>
            <person name="Iida T."/>
            <person name="Fujita J."/>
            <person name="Nakamura S."/>
        </authorList>
    </citation>
    <scope>NUCLEOTIDE SEQUENCE [LARGE SCALE GENOMIC DNA]</scope>
    <source>
        <strain evidence="9 10">JCM 18538</strain>
    </source>
</reference>
<keyword evidence="4 8" id="KW-0812">Transmembrane</keyword>
<feature type="transmembrane region" description="Helical" evidence="8">
    <location>
        <begin position="382"/>
        <end position="403"/>
    </location>
</feature>
<feature type="transmembrane region" description="Helical" evidence="8">
    <location>
        <begin position="409"/>
        <end position="428"/>
    </location>
</feature>
<feature type="transmembrane region" description="Helical" evidence="8">
    <location>
        <begin position="319"/>
        <end position="344"/>
    </location>
</feature>
<feature type="transmembrane region" description="Helical" evidence="8">
    <location>
        <begin position="440"/>
        <end position="461"/>
    </location>
</feature>
<evidence type="ECO:0000256" key="6">
    <source>
        <dbReference type="ARBA" id="ARBA00023136"/>
    </source>
</evidence>
<feature type="transmembrane region" description="Helical" evidence="8">
    <location>
        <begin position="473"/>
        <end position="498"/>
    </location>
</feature>
<sequence>MSDVPSSPSGEYAAVRADGDGSSSGESEGSLRRKIGLVASASALALVVGELVTLAQVVALARLLTPAEVGIFTAGTVLTTALFDFVEGGLRAALVQRGGRIDDAAETVFRATLLSGAVLCVGVLAIAPVVSMVFDDQTVGLVAAATSGTLLLFALTNVPEAMLQRDFNVRRRIIVGPAVSLTFATVAVTLAACGWGVWSMVVGSYASTLVWVVGVWWISGWRPGRGRFDFTLWRELAKFGSPLVASQVGFRVKGIAEAVIVGRSLGAAELGQYRYAQRIAQIPERIIVDVGAVALFPAFSRIAHDATRMRSGYLRALQWAMIGGAPLTAMMIVLGEPAVVVILGEPWRHAGHAVAAMAGLGIGRALGIVGEEAIKGAGRTSLLNWCTATEVGVGIALALALVGPLGLTGVALAISITTILVALIVAKLAKQVVDVPYRSVARALLPSLLAATAAALVTAYLEHAVVHANSTTGAAAIGLLALDVLIFSSAYVGALCLVAPSTMRQLAGVGIAKVKQTVGRP</sequence>
<dbReference type="InterPro" id="IPR050833">
    <property type="entry name" value="Poly_Biosynth_Transport"/>
</dbReference>
<dbReference type="Proteomes" id="UP000467428">
    <property type="component" value="Chromosome"/>
</dbReference>
<proteinExistence type="inferred from homology"/>
<evidence type="ECO:0000256" key="2">
    <source>
        <dbReference type="ARBA" id="ARBA00007430"/>
    </source>
</evidence>
<feature type="transmembrane region" description="Helical" evidence="8">
    <location>
        <begin position="350"/>
        <end position="370"/>
    </location>
</feature>
<accession>A0A7I7S343</accession>
<dbReference type="PANTHER" id="PTHR30250:SF10">
    <property type="entry name" value="LIPOPOLYSACCHARIDE BIOSYNTHESIS PROTEIN WZXC"/>
    <property type="match status" value="1"/>
</dbReference>
<dbReference type="GO" id="GO:0005886">
    <property type="term" value="C:plasma membrane"/>
    <property type="evidence" value="ECO:0007669"/>
    <property type="project" value="UniProtKB-SubCell"/>
</dbReference>